<feature type="transmembrane region" description="Helical" evidence="1">
    <location>
        <begin position="70"/>
        <end position="96"/>
    </location>
</feature>
<protein>
    <recommendedName>
        <fullName evidence="3">Transmembrane protein</fullName>
    </recommendedName>
</protein>
<keyword evidence="1" id="KW-0472">Membrane</keyword>
<accession>A0A396GZS9</accession>
<comment type="caution">
    <text evidence="2">The sequence shown here is derived from an EMBL/GenBank/DDBJ whole genome shotgun (WGS) entry which is preliminary data.</text>
</comment>
<evidence type="ECO:0008006" key="3">
    <source>
        <dbReference type="Google" id="ProtNLM"/>
    </source>
</evidence>
<name>A0A396GZS9_MEDTR</name>
<sequence>MSCVFVTTEVFSMIDFEIEGVSCVGLVKVFFCFVRLLYVFLLRVFRYTCCVIGFVLRCFVVLWVCMDWFWWRLFSLLMGFSNTRMLDRVVIFWVFTCAQVRKRIKVRLHGFLVGLMVILEGFFNGLALRFVSAIARPFRFWFGTNILVLVFIGFKGALGGRCVWFVCRSLYFIYKCLFKCSVYI</sequence>
<keyword evidence="1" id="KW-1133">Transmembrane helix</keyword>
<feature type="transmembrane region" description="Helical" evidence="1">
    <location>
        <begin position="18"/>
        <end position="37"/>
    </location>
</feature>
<dbReference type="AlphaFoldDB" id="A0A396GZS9"/>
<organism evidence="2">
    <name type="scientific">Medicago truncatula</name>
    <name type="common">Barrel medic</name>
    <name type="synonym">Medicago tribuloides</name>
    <dbReference type="NCBI Taxonomy" id="3880"/>
    <lineage>
        <taxon>Eukaryota</taxon>
        <taxon>Viridiplantae</taxon>
        <taxon>Streptophyta</taxon>
        <taxon>Embryophyta</taxon>
        <taxon>Tracheophyta</taxon>
        <taxon>Spermatophyta</taxon>
        <taxon>Magnoliopsida</taxon>
        <taxon>eudicotyledons</taxon>
        <taxon>Gunneridae</taxon>
        <taxon>Pentapetalae</taxon>
        <taxon>rosids</taxon>
        <taxon>fabids</taxon>
        <taxon>Fabales</taxon>
        <taxon>Fabaceae</taxon>
        <taxon>Papilionoideae</taxon>
        <taxon>50 kb inversion clade</taxon>
        <taxon>NPAAA clade</taxon>
        <taxon>Hologalegina</taxon>
        <taxon>IRL clade</taxon>
        <taxon>Trifolieae</taxon>
        <taxon>Medicago</taxon>
    </lineage>
</organism>
<proteinExistence type="predicted"/>
<dbReference type="Gramene" id="rna41140">
    <property type="protein sequence ID" value="RHN46626.1"/>
    <property type="gene ID" value="gene41140"/>
</dbReference>
<reference evidence="2" key="1">
    <citation type="journal article" date="2018" name="Nat. Plants">
        <title>Whole-genome landscape of Medicago truncatula symbiotic genes.</title>
        <authorList>
            <person name="Pecrix Y."/>
            <person name="Gamas P."/>
            <person name="Carrere S."/>
        </authorList>
    </citation>
    <scope>NUCLEOTIDE SEQUENCE</scope>
    <source>
        <tissue evidence="2">Leaves</tissue>
    </source>
</reference>
<dbReference type="Proteomes" id="UP000265566">
    <property type="component" value="Chromosome 7"/>
</dbReference>
<evidence type="ECO:0000256" key="1">
    <source>
        <dbReference type="SAM" id="Phobius"/>
    </source>
</evidence>
<feature type="transmembrane region" description="Helical" evidence="1">
    <location>
        <begin position="140"/>
        <end position="158"/>
    </location>
</feature>
<keyword evidence="1" id="KW-0812">Transmembrane</keyword>
<feature type="transmembrane region" description="Helical" evidence="1">
    <location>
        <begin position="108"/>
        <end position="128"/>
    </location>
</feature>
<feature type="transmembrane region" description="Helical" evidence="1">
    <location>
        <begin position="44"/>
        <end position="64"/>
    </location>
</feature>
<gene>
    <name evidence="2" type="ORF">MtrunA17_Chr7g0244241</name>
</gene>
<evidence type="ECO:0000313" key="2">
    <source>
        <dbReference type="EMBL" id="RHN46626.1"/>
    </source>
</evidence>
<dbReference type="EMBL" id="PSQE01000007">
    <property type="protein sequence ID" value="RHN46626.1"/>
    <property type="molecule type" value="Genomic_DNA"/>
</dbReference>